<name>A0A402D123_9BACT</name>
<keyword evidence="2" id="KW-1185">Reference proteome</keyword>
<evidence type="ECO:0000313" key="2">
    <source>
        <dbReference type="Proteomes" id="UP000287394"/>
    </source>
</evidence>
<protein>
    <submittedName>
        <fullName evidence="1">Uncharacterized protein</fullName>
    </submittedName>
</protein>
<proteinExistence type="predicted"/>
<accession>A0A402D123</accession>
<evidence type="ECO:0000313" key="1">
    <source>
        <dbReference type="EMBL" id="BDI31696.1"/>
    </source>
</evidence>
<dbReference type="KEGG" id="ccot:CCAX7_37470"/>
<dbReference type="EMBL" id="AP025739">
    <property type="protein sequence ID" value="BDI31696.1"/>
    <property type="molecule type" value="Genomic_DNA"/>
</dbReference>
<dbReference type="AlphaFoldDB" id="A0A402D123"/>
<reference evidence="1 2" key="1">
    <citation type="journal article" date="2019" name="Int. J. Syst. Evol. Microbiol.">
        <title>Capsulimonas corticalis gen. nov., sp. nov., an aerobic capsulated bacterium, of a novel bacterial order, Capsulimonadales ord. nov., of the class Armatimonadia of the phylum Armatimonadetes.</title>
        <authorList>
            <person name="Li J."/>
            <person name="Kudo C."/>
            <person name="Tonouchi A."/>
        </authorList>
    </citation>
    <scope>NUCLEOTIDE SEQUENCE [LARGE SCALE GENOMIC DNA]</scope>
    <source>
        <strain evidence="1 2">AX-7</strain>
    </source>
</reference>
<dbReference type="RefSeq" id="WP_119323256.1">
    <property type="nucleotide sequence ID" value="NZ_AP025739.1"/>
</dbReference>
<dbReference type="OrthoDB" id="444138at2"/>
<dbReference type="Proteomes" id="UP000287394">
    <property type="component" value="Chromosome"/>
</dbReference>
<gene>
    <name evidence="1" type="ORF">CCAX7_37470</name>
</gene>
<sequence>MTVTSLNIPQARANQVAREDLVMFINACFACTGQREFYSSGFDQRVSIDFLHHYILGNYRLLYARTLAAGVNHFGQAQILVNLLATGRDTPPEHRAEENALIGAALRALPPHRAWNVLESLRKRGVNNRRSRAVARDYLASRSDPSFHVVKYRRQFLASAIHAHLVLPGETGVFLFEDRSKRTFQTPLLETFRQAQYSAEAIYKLPYSIAEGLAARKGLKREVFLERIAPQMTSHEKLRLQRTSERAGLDAPMLDWERLPLTRLALFILSMPWAERRQKQEQLEEALRASARHTLRAAPMRLGRVAAVLDNSYSTSGSQEKRRRPLAVAIAAHSLLQEASGTYRSFWTSPMDSPVMAAPRGQTDLATPLLDALEWKPDLVVIVSDGFENDPPRGAAEALRVFRERLDPLGKTTIVHCNPVFHSDDFTLQELSPYVPTVGLRDAEDLPTMLGFARFASGAAPLSELETYLAARAAHFLGAAPLPEEAKESEEGE</sequence>
<organism evidence="1 2">
    <name type="scientific">Capsulimonas corticalis</name>
    <dbReference type="NCBI Taxonomy" id="2219043"/>
    <lineage>
        <taxon>Bacteria</taxon>
        <taxon>Bacillati</taxon>
        <taxon>Armatimonadota</taxon>
        <taxon>Armatimonadia</taxon>
        <taxon>Capsulimonadales</taxon>
        <taxon>Capsulimonadaceae</taxon>
        <taxon>Capsulimonas</taxon>
    </lineage>
</organism>